<dbReference type="AlphaFoldDB" id="L1J4A1"/>
<dbReference type="RefSeq" id="XP_005829944.1">
    <property type="nucleotide sequence ID" value="XM_005829887.1"/>
</dbReference>
<feature type="domain" description="UBX" evidence="2">
    <location>
        <begin position="251"/>
        <end position="285"/>
    </location>
</feature>
<dbReference type="GeneID" id="17299629"/>
<dbReference type="PROSITE" id="PS50033">
    <property type="entry name" value="UBX"/>
    <property type="match status" value="1"/>
</dbReference>
<dbReference type="PaxDb" id="55529-EKX42964"/>
<evidence type="ECO:0000256" key="1">
    <source>
        <dbReference type="SAM" id="MobiDB-lite"/>
    </source>
</evidence>
<evidence type="ECO:0000313" key="3">
    <source>
        <dbReference type="EMBL" id="EKX42964.1"/>
    </source>
</evidence>
<dbReference type="HOGENOM" id="CLU_840577_0_0_1"/>
<dbReference type="Gene3D" id="3.10.20.90">
    <property type="entry name" value="Phosphatidylinositol 3-kinase Catalytic Subunit, Chain A, domain 1"/>
    <property type="match status" value="1"/>
</dbReference>
<dbReference type="KEGG" id="gtt:GUITHDRAFT_111013"/>
<feature type="compositionally biased region" description="Gly residues" evidence="1">
    <location>
        <begin position="47"/>
        <end position="60"/>
    </location>
</feature>
<gene>
    <name evidence="3" type="ORF">GUITHDRAFT_111013</name>
</gene>
<evidence type="ECO:0000313" key="4">
    <source>
        <dbReference type="EnsemblProtists" id="EKX42964"/>
    </source>
</evidence>
<dbReference type="Proteomes" id="UP000011087">
    <property type="component" value="Unassembled WGS sequence"/>
</dbReference>
<dbReference type="EnsemblProtists" id="EKX42964">
    <property type="protein sequence ID" value="EKX42964"/>
    <property type="gene ID" value="GUITHDRAFT_111013"/>
</dbReference>
<dbReference type="OrthoDB" id="1920064at2759"/>
<reference evidence="4" key="3">
    <citation type="submission" date="2015-06" db="UniProtKB">
        <authorList>
            <consortium name="EnsemblProtists"/>
        </authorList>
    </citation>
    <scope>IDENTIFICATION</scope>
</reference>
<feature type="compositionally biased region" description="Basic and acidic residues" evidence="1">
    <location>
        <begin position="215"/>
        <end position="231"/>
    </location>
</feature>
<sequence>MADSKEDPLRGVQRFSPSEARRNELMEIRRRNDEKLSQQKEKRRGDGGVVAGGGVLGGGAREVNLGRLHSARIRADQAEKDRQHALLCEEAKKKEKEKLEMKKQIQRMKSMKNEQLENKRNQDLSETVRAAWSSRDSAGKDLADEADSEELALQKALEESMKISSGERKATAPANRIKRCEWCDSILMQDWKTSCCAACSAIREDSIDAFSEQRSSPDDQRGTAPTSHEKAPAGTEADVDEDYELLEEPPTTADCIVVRFRLPSEKEITRRFRASDPLQALYSFLPTHGLDPIAHDVWLSYPRQVIPRVRDVAIQDLQGSAGGFKVHVVRK</sequence>
<keyword evidence="5" id="KW-1185">Reference proteome</keyword>
<feature type="region of interest" description="Disordered" evidence="1">
    <location>
        <begin position="210"/>
        <end position="238"/>
    </location>
</feature>
<dbReference type="SUPFAM" id="SSF54236">
    <property type="entry name" value="Ubiquitin-like"/>
    <property type="match status" value="1"/>
</dbReference>
<evidence type="ECO:0000313" key="5">
    <source>
        <dbReference type="Proteomes" id="UP000011087"/>
    </source>
</evidence>
<feature type="region of interest" description="Disordered" evidence="1">
    <location>
        <begin position="109"/>
        <end position="147"/>
    </location>
</feature>
<evidence type="ECO:0000259" key="2">
    <source>
        <dbReference type="PROSITE" id="PS50033"/>
    </source>
</evidence>
<reference evidence="3 5" key="1">
    <citation type="journal article" date="2012" name="Nature">
        <title>Algal genomes reveal evolutionary mosaicism and the fate of nucleomorphs.</title>
        <authorList>
            <consortium name="DOE Joint Genome Institute"/>
            <person name="Curtis B.A."/>
            <person name="Tanifuji G."/>
            <person name="Burki F."/>
            <person name="Gruber A."/>
            <person name="Irimia M."/>
            <person name="Maruyama S."/>
            <person name="Arias M.C."/>
            <person name="Ball S.G."/>
            <person name="Gile G.H."/>
            <person name="Hirakawa Y."/>
            <person name="Hopkins J.F."/>
            <person name="Kuo A."/>
            <person name="Rensing S.A."/>
            <person name="Schmutz J."/>
            <person name="Symeonidi A."/>
            <person name="Elias M."/>
            <person name="Eveleigh R.J."/>
            <person name="Herman E.K."/>
            <person name="Klute M.J."/>
            <person name="Nakayama T."/>
            <person name="Obornik M."/>
            <person name="Reyes-Prieto A."/>
            <person name="Armbrust E.V."/>
            <person name="Aves S.J."/>
            <person name="Beiko R.G."/>
            <person name="Coutinho P."/>
            <person name="Dacks J.B."/>
            <person name="Durnford D.G."/>
            <person name="Fast N.M."/>
            <person name="Green B.R."/>
            <person name="Grisdale C.J."/>
            <person name="Hempel F."/>
            <person name="Henrissat B."/>
            <person name="Hoppner M.P."/>
            <person name="Ishida K."/>
            <person name="Kim E."/>
            <person name="Koreny L."/>
            <person name="Kroth P.G."/>
            <person name="Liu Y."/>
            <person name="Malik S.B."/>
            <person name="Maier U.G."/>
            <person name="McRose D."/>
            <person name="Mock T."/>
            <person name="Neilson J.A."/>
            <person name="Onodera N.T."/>
            <person name="Poole A.M."/>
            <person name="Pritham E.J."/>
            <person name="Richards T.A."/>
            <person name="Rocap G."/>
            <person name="Roy S.W."/>
            <person name="Sarai C."/>
            <person name="Schaack S."/>
            <person name="Shirato S."/>
            <person name="Slamovits C.H."/>
            <person name="Spencer D.F."/>
            <person name="Suzuki S."/>
            <person name="Worden A.Z."/>
            <person name="Zauner S."/>
            <person name="Barry K."/>
            <person name="Bell C."/>
            <person name="Bharti A.K."/>
            <person name="Crow J.A."/>
            <person name="Grimwood J."/>
            <person name="Kramer R."/>
            <person name="Lindquist E."/>
            <person name="Lucas S."/>
            <person name="Salamov A."/>
            <person name="McFadden G.I."/>
            <person name="Lane C.E."/>
            <person name="Keeling P.J."/>
            <person name="Gray M.W."/>
            <person name="Grigoriev I.V."/>
            <person name="Archibald J.M."/>
        </authorList>
    </citation>
    <scope>NUCLEOTIDE SEQUENCE</scope>
    <source>
        <strain evidence="3 5">CCMP2712</strain>
    </source>
</reference>
<feature type="compositionally biased region" description="Basic and acidic residues" evidence="1">
    <location>
        <begin position="111"/>
        <end position="123"/>
    </location>
</feature>
<dbReference type="InterPro" id="IPR029071">
    <property type="entry name" value="Ubiquitin-like_domsf"/>
</dbReference>
<name>L1J4A1_GUITC</name>
<proteinExistence type="predicted"/>
<dbReference type="EMBL" id="JH993013">
    <property type="protein sequence ID" value="EKX42964.1"/>
    <property type="molecule type" value="Genomic_DNA"/>
</dbReference>
<protein>
    <recommendedName>
        <fullName evidence="2">UBX domain-containing protein</fullName>
    </recommendedName>
</protein>
<accession>L1J4A1</accession>
<dbReference type="InterPro" id="IPR001012">
    <property type="entry name" value="UBX_dom"/>
</dbReference>
<organism evidence="3">
    <name type="scientific">Guillardia theta (strain CCMP2712)</name>
    <name type="common">Cryptophyte</name>
    <dbReference type="NCBI Taxonomy" id="905079"/>
    <lineage>
        <taxon>Eukaryota</taxon>
        <taxon>Cryptophyceae</taxon>
        <taxon>Pyrenomonadales</taxon>
        <taxon>Geminigeraceae</taxon>
        <taxon>Guillardia</taxon>
    </lineage>
</organism>
<feature type="compositionally biased region" description="Basic and acidic residues" evidence="1">
    <location>
        <begin position="19"/>
        <end position="46"/>
    </location>
</feature>
<reference evidence="5" key="2">
    <citation type="submission" date="2012-11" db="EMBL/GenBank/DDBJ databases">
        <authorList>
            <person name="Kuo A."/>
            <person name="Curtis B.A."/>
            <person name="Tanifuji G."/>
            <person name="Burki F."/>
            <person name="Gruber A."/>
            <person name="Irimia M."/>
            <person name="Maruyama S."/>
            <person name="Arias M.C."/>
            <person name="Ball S.G."/>
            <person name="Gile G.H."/>
            <person name="Hirakawa Y."/>
            <person name="Hopkins J.F."/>
            <person name="Rensing S.A."/>
            <person name="Schmutz J."/>
            <person name="Symeonidi A."/>
            <person name="Elias M."/>
            <person name="Eveleigh R.J."/>
            <person name="Herman E.K."/>
            <person name="Klute M.J."/>
            <person name="Nakayama T."/>
            <person name="Obornik M."/>
            <person name="Reyes-Prieto A."/>
            <person name="Armbrust E.V."/>
            <person name="Aves S.J."/>
            <person name="Beiko R.G."/>
            <person name="Coutinho P."/>
            <person name="Dacks J.B."/>
            <person name="Durnford D.G."/>
            <person name="Fast N.M."/>
            <person name="Green B.R."/>
            <person name="Grisdale C."/>
            <person name="Hempe F."/>
            <person name="Henrissat B."/>
            <person name="Hoppner M.P."/>
            <person name="Ishida K.-I."/>
            <person name="Kim E."/>
            <person name="Koreny L."/>
            <person name="Kroth P.G."/>
            <person name="Liu Y."/>
            <person name="Malik S.-B."/>
            <person name="Maier U.G."/>
            <person name="McRose D."/>
            <person name="Mock T."/>
            <person name="Neilson J.A."/>
            <person name="Onodera N.T."/>
            <person name="Poole A.M."/>
            <person name="Pritham E.J."/>
            <person name="Richards T.A."/>
            <person name="Rocap G."/>
            <person name="Roy S.W."/>
            <person name="Sarai C."/>
            <person name="Schaack S."/>
            <person name="Shirato S."/>
            <person name="Slamovits C.H."/>
            <person name="Spencer D.F."/>
            <person name="Suzuki S."/>
            <person name="Worden A.Z."/>
            <person name="Zauner S."/>
            <person name="Barry K."/>
            <person name="Bell C."/>
            <person name="Bharti A.K."/>
            <person name="Crow J.A."/>
            <person name="Grimwood J."/>
            <person name="Kramer R."/>
            <person name="Lindquist E."/>
            <person name="Lucas S."/>
            <person name="Salamov A."/>
            <person name="McFadden G.I."/>
            <person name="Lane C.E."/>
            <person name="Keeling P.J."/>
            <person name="Gray M.W."/>
            <person name="Grigoriev I.V."/>
            <person name="Archibald J.M."/>
        </authorList>
    </citation>
    <scope>NUCLEOTIDE SEQUENCE</scope>
    <source>
        <strain evidence="5">CCMP2712</strain>
    </source>
</reference>
<feature type="region of interest" description="Disordered" evidence="1">
    <location>
        <begin position="1"/>
        <end position="61"/>
    </location>
</feature>